<feature type="domain" description="Rad50/SbcC-type AAA" evidence="2">
    <location>
        <begin position="2"/>
        <end position="145"/>
    </location>
</feature>
<evidence type="ECO:0000259" key="1">
    <source>
        <dbReference type="Pfam" id="PF13304"/>
    </source>
</evidence>
<dbReference type="Proteomes" id="UP000481598">
    <property type="component" value="Unassembled WGS sequence"/>
</dbReference>
<reference evidence="3 4" key="1">
    <citation type="journal article" date="2019" name="Nat. Med.">
        <title>A library of human gut bacterial isolates paired with longitudinal multiomics data enables mechanistic microbiome research.</title>
        <authorList>
            <person name="Poyet M."/>
            <person name="Groussin M."/>
            <person name="Gibbons S.M."/>
            <person name="Avila-Pacheco J."/>
            <person name="Jiang X."/>
            <person name="Kearney S.M."/>
            <person name="Perrotta A.R."/>
            <person name="Berdy B."/>
            <person name="Zhao S."/>
            <person name="Lieberman T.D."/>
            <person name="Swanson P.K."/>
            <person name="Smith M."/>
            <person name="Roesemann S."/>
            <person name="Alexander J.E."/>
            <person name="Rich S.A."/>
            <person name="Livny J."/>
            <person name="Vlamakis H."/>
            <person name="Clish C."/>
            <person name="Bullock K."/>
            <person name="Deik A."/>
            <person name="Scott J."/>
            <person name="Pierce K.A."/>
            <person name="Xavier R.J."/>
            <person name="Alm E.J."/>
        </authorList>
    </citation>
    <scope>NUCLEOTIDE SEQUENCE [LARGE SCALE GENOMIC DNA]</scope>
    <source>
        <strain evidence="3 4">BIOML-A10</strain>
    </source>
</reference>
<dbReference type="Gene3D" id="3.40.50.300">
    <property type="entry name" value="P-loop containing nucleotide triphosphate hydrolases"/>
    <property type="match status" value="2"/>
</dbReference>
<dbReference type="PANTHER" id="PTHR43581">
    <property type="entry name" value="ATP/GTP PHOSPHATASE"/>
    <property type="match status" value="1"/>
</dbReference>
<dbReference type="PANTHER" id="PTHR43581:SF2">
    <property type="entry name" value="EXCINUCLEASE ATPASE SUBUNIT"/>
    <property type="match status" value="1"/>
</dbReference>
<dbReference type="RefSeq" id="WP_117856218.1">
    <property type="nucleotide sequence ID" value="NZ_CABJBP010000026.1"/>
</dbReference>
<sequence length="432" mass="48264">MKIKMKNIGRVAEADIEINGIAVIAGENGTGKSTVGKALYAAFNSMSDSENKIDRMRRNSVERAIRKAYVGSPLDSTSRHRRTAGRMNSFIDRVFSGECTRDELIDEIKEYYGEEISREIESDFTNGVAGVADQIIEIMDISDDEVFRAIATNRFRSEFNGQINSVFGEEPGKVELQIKDASTVFSVASDEVAEVHDRRVLRFRAHYLDDPFLIDSLGGPYGPAFRFKPLLGHQEELRQDLIQATIRNDDSESSLFEEIAKERHLKVLMDKVSSLCPGHFERSESRGHLTYLEEGFARGLEPGNLSAGLKTFAIMKVLLKSGALDAGGTIILDEPEIHLHPAWQLAFAEIIVLLQKELGMHVLMSTHSPYFLNAIEVYSKKHAVDGLCSYYLAETCTDGRSRFADITGSTEVAYEKLAAPFDTLEREEYGLE</sequence>
<dbReference type="InterPro" id="IPR027417">
    <property type="entry name" value="P-loop_NTPase"/>
</dbReference>
<evidence type="ECO:0000259" key="2">
    <source>
        <dbReference type="Pfam" id="PF13476"/>
    </source>
</evidence>
<dbReference type="GO" id="GO:0016887">
    <property type="term" value="F:ATP hydrolysis activity"/>
    <property type="evidence" value="ECO:0007669"/>
    <property type="project" value="InterPro"/>
</dbReference>
<dbReference type="EMBL" id="WWTB01000019">
    <property type="protein sequence ID" value="MZJ86441.1"/>
    <property type="molecule type" value="Genomic_DNA"/>
</dbReference>
<dbReference type="GO" id="GO:0005524">
    <property type="term" value="F:ATP binding"/>
    <property type="evidence" value="ECO:0007669"/>
    <property type="project" value="InterPro"/>
</dbReference>
<evidence type="ECO:0000313" key="4">
    <source>
        <dbReference type="Proteomes" id="UP000481598"/>
    </source>
</evidence>
<name>A0A6L8RKU4_9ACTN</name>
<dbReference type="InterPro" id="IPR038729">
    <property type="entry name" value="Rad50/SbcC_AAA"/>
</dbReference>
<protein>
    <submittedName>
        <fullName evidence="3">AAA family ATPase</fullName>
    </submittedName>
</protein>
<dbReference type="GO" id="GO:0006302">
    <property type="term" value="P:double-strand break repair"/>
    <property type="evidence" value="ECO:0007669"/>
    <property type="project" value="InterPro"/>
</dbReference>
<evidence type="ECO:0000313" key="3">
    <source>
        <dbReference type="EMBL" id="MZJ86441.1"/>
    </source>
</evidence>
<accession>A0A6L8RKU4</accession>
<dbReference type="AlphaFoldDB" id="A0A6L8RKU4"/>
<proteinExistence type="predicted"/>
<dbReference type="SUPFAM" id="SSF52540">
    <property type="entry name" value="P-loop containing nucleoside triphosphate hydrolases"/>
    <property type="match status" value="1"/>
</dbReference>
<gene>
    <name evidence="3" type="ORF">GT635_08290</name>
</gene>
<dbReference type="Pfam" id="PF13304">
    <property type="entry name" value="AAA_21"/>
    <property type="match status" value="1"/>
</dbReference>
<feature type="domain" description="ATPase AAA-type core" evidence="1">
    <location>
        <begin position="242"/>
        <end position="373"/>
    </location>
</feature>
<dbReference type="Pfam" id="PF13476">
    <property type="entry name" value="AAA_23"/>
    <property type="match status" value="1"/>
</dbReference>
<comment type="caution">
    <text evidence="3">The sequence shown here is derived from an EMBL/GenBank/DDBJ whole genome shotgun (WGS) entry which is preliminary data.</text>
</comment>
<dbReference type="InterPro" id="IPR003959">
    <property type="entry name" value="ATPase_AAA_core"/>
</dbReference>
<dbReference type="InterPro" id="IPR051396">
    <property type="entry name" value="Bact_Antivir_Def_Nuclease"/>
</dbReference>
<organism evidence="3 4">
    <name type="scientific">Collinsella aerofaciens</name>
    <dbReference type="NCBI Taxonomy" id="74426"/>
    <lineage>
        <taxon>Bacteria</taxon>
        <taxon>Bacillati</taxon>
        <taxon>Actinomycetota</taxon>
        <taxon>Coriobacteriia</taxon>
        <taxon>Coriobacteriales</taxon>
        <taxon>Coriobacteriaceae</taxon>
        <taxon>Collinsella</taxon>
    </lineage>
</organism>